<dbReference type="GO" id="GO:0000731">
    <property type="term" value="P:DNA synthesis involved in DNA repair"/>
    <property type="evidence" value="ECO:0007669"/>
    <property type="project" value="TreeGrafter"/>
</dbReference>
<dbReference type="Pfam" id="PF13175">
    <property type="entry name" value="AAA_15"/>
    <property type="match status" value="1"/>
</dbReference>
<gene>
    <name evidence="2" type="ORF">BET03_07745</name>
</gene>
<dbReference type="EMBL" id="MCIB01000002">
    <property type="protein sequence ID" value="RKD34174.1"/>
    <property type="molecule type" value="Genomic_DNA"/>
</dbReference>
<reference evidence="2 3" key="1">
    <citation type="submission" date="2016-08" db="EMBL/GenBank/DDBJ databases">
        <title>Novel Firmicutes and Novel Genomes.</title>
        <authorList>
            <person name="Poppleton D.I."/>
            <person name="Gribaldo S."/>
        </authorList>
    </citation>
    <scope>NUCLEOTIDE SEQUENCE [LARGE SCALE GENOMIC DNA]</scope>
    <source>
        <strain evidence="2 3">CTT3</strain>
    </source>
</reference>
<accession>A0A419T9M6</accession>
<evidence type="ECO:0000313" key="3">
    <source>
        <dbReference type="Proteomes" id="UP000284177"/>
    </source>
</evidence>
<comment type="caution">
    <text evidence="2">The sequence shown here is derived from an EMBL/GenBank/DDBJ whole genome shotgun (WGS) entry which is preliminary data.</text>
</comment>
<proteinExistence type="predicted"/>
<protein>
    <recommendedName>
        <fullName evidence="1">Endonuclease GajA/Old nuclease/RecF-like AAA domain-containing protein</fullName>
    </recommendedName>
</protein>
<dbReference type="OrthoDB" id="9810873at2"/>
<evidence type="ECO:0000259" key="1">
    <source>
        <dbReference type="Pfam" id="PF13175"/>
    </source>
</evidence>
<dbReference type="PANTHER" id="PTHR32182:SF22">
    <property type="entry name" value="ATP-DEPENDENT ENDONUCLEASE, OLD FAMILY-RELATED"/>
    <property type="match status" value="1"/>
</dbReference>
<keyword evidence="3" id="KW-1185">Reference proteome</keyword>
<organism evidence="2 3">
    <name type="scientific">Thermohalobacter berrensis</name>
    <dbReference type="NCBI Taxonomy" id="99594"/>
    <lineage>
        <taxon>Bacteria</taxon>
        <taxon>Bacillati</taxon>
        <taxon>Bacillota</taxon>
        <taxon>Tissierellia</taxon>
        <taxon>Tissierellales</taxon>
        <taxon>Thermohalobacteraceae</taxon>
        <taxon>Thermohalobacter</taxon>
    </lineage>
</organism>
<dbReference type="InterPro" id="IPR041685">
    <property type="entry name" value="AAA_GajA/Old/RecF-like"/>
</dbReference>
<sequence>MKHKIEKRILVMFKSYMENQGKVFYNKSVKVCIIYFNNRGYRMFVSKLYIKNFRSIKKLKISFRSGKNVLVVKNNAGKSNIVKALNLVLGEKNPVYSRQINEKDFFSCSKDGQVVSEKAFFVAAKLQGKDINKTIFQNVNGLWLATFKNSNPLESFFEGNNSKSYEILMGNFQNIKNREYYKDKNQLFNMFNNADELYIYFCAVKDDEQKRNMDYYQKNIQ</sequence>
<dbReference type="GO" id="GO:0006302">
    <property type="term" value="P:double-strand break repair"/>
    <property type="evidence" value="ECO:0007669"/>
    <property type="project" value="TreeGrafter"/>
</dbReference>
<evidence type="ECO:0000313" key="2">
    <source>
        <dbReference type="EMBL" id="RKD34174.1"/>
    </source>
</evidence>
<feature type="domain" description="Endonuclease GajA/Old nuclease/RecF-like AAA" evidence="1">
    <location>
        <begin position="43"/>
        <end position="202"/>
    </location>
</feature>
<dbReference type="PANTHER" id="PTHR32182">
    <property type="entry name" value="DNA REPLICATION AND REPAIR PROTEIN RECF"/>
    <property type="match status" value="1"/>
</dbReference>
<dbReference type="InterPro" id="IPR027417">
    <property type="entry name" value="P-loop_NTPase"/>
</dbReference>
<name>A0A419T9M6_9FIRM</name>
<dbReference type="Proteomes" id="UP000284177">
    <property type="component" value="Unassembled WGS sequence"/>
</dbReference>
<dbReference type="SUPFAM" id="SSF52540">
    <property type="entry name" value="P-loop containing nucleoside triphosphate hydrolases"/>
    <property type="match status" value="1"/>
</dbReference>
<dbReference type="Gene3D" id="3.40.50.300">
    <property type="entry name" value="P-loop containing nucleotide triphosphate hydrolases"/>
    <property type="match status" value="1"/>
</dbReference>
<dbReference type="AlphaFoldDB" id="A0A419T9M6"/>